<protein>
    <submittedName>
        <fullName evidence="2">Uncharacterized protein</fullName>
    </submittedName>
</protein>
<evidence type="ECO:0000313" key="2">
    <source>
        <dbReference type="EMBL" id="KKK64931.1"/>
    </source>
</evidence>
<accession>A0A0F8ZY87</accession>
<comment type="caution">
    <text evidence="2">The sequence shown here is derived from an EMBL/GenBank/DDBJ whole genome shotgun (WGS) entry which is preliminary data.</text>
</comment>
<dbReference type="EMBL" id="LAZR01060798">
    <property type="protein sequence ID" value="KKK64931.1"/>
    <property type="molecule type" value="Genomic_DNA"/>
</dbReference>
<organism evidence="2">
    <name type="scientific">marine sediment metagenome</name>
    <dbReference type="NCBI Taxonomy" id="412755"/>
    <lineage>
        <taxon>unclassified sequences</taxon>
        <taxon>metagenomes</taxon>
        <taxon>ecological metagenomes</taxon>
    </lineage>
</organism>
<reference evidence="2" key="1">
    <citation type="journal article" date="2015" name="Nature">
        <title>Complex archaea that bridge the gap between prokaryotes and eukaryotes.</title>
        <authorList>
            <person name="Spang A."/>
            <person name="Saw J.H."/>
            <person name="Jorgensen S.L."/>
            <person name="Zaremba-Niedzwiedzka K."/>
            <person name="Martijn J."/>
            <person name="Lind A.E."/>
            <person name="van Eijk R."/>
            <person name="Schleper C."/>
            <person name="Guy L."/>
            <person name="Ettema T.J."/>
        </authorList>
    </citation>
    <scope>NUCLEOTIDE SEQUENCE</scope>
</reference>
<name>A0A0F8ZY87_9ZZZZ</name>
<sequence>IEQNQILAEQAKARKEASDAELKAAKDQLPASFKILDLFKKETQEIENQITKDEEAAEFQIRLGDARQKIGEERAATAQELLNLDARAELASNQKVETEKDNATKSQKISLGNSIVSLAEGVANTVKAGFPINIPLLIGYFAQVAGIIGTIKSVKFEKGGHGVLDGPSHSQGGIHIPGVGEGQGEEYFGIINRQMTKRYSQELPAIFDSLNSGKFHDVWSNANIQLQTNIDPWTKKIYDTLQSTPNIYTDSNGDTIKEYPDGYMRVIKRA</sequence>
<gene>
    <name evidence="2" type="ORF">LCGC14_2979250</name>
</gene>
<feature type="non-terminal residue" evidence="2">
    <location>
        <position position="1"/>
    </location>
</feature>
<proteinExistence type="predicted"/>
<keyword evidence="1" id="KW-0175">Coiled coil</keyword>
<dbReference type="AlphaFoldDB" id="A0A0F8ZY87"/>
<feature type="coiled-coil region" evidence="1">
    <location>
        <begin position="8"/>
        <end position="56"/>
    </location>
</feature>
<evidence type="ECO:0000256" key="1">
    <source>
        <dbReference type="SAM" id="Coils"/>
    </source>
</evidence>